<feature type="region of interest" description="Disordered" evidence="1">
    <location>
        <begin position="1"/>
        <end position="76"/>
    </location>
</feature>
<evidence type="ECO:0000313" key="3">
    <source>
        <dbReference type="Proteomes" id="UP000697297"/>
    </source>
</evidence>
<sequence>MADLEGPHRRGAGDPAEVPRGRQRGGGRRAGGLRDGGDPDGDPEREDCAGVLVQAPVQDAGQPEEDGAGVHDRHDDAAREAGVQRGAADLQLRHLDDHRVHGEHVQETDDVHLVCGDDAAVLRDLDGAVCDQPAAGLQGQVAGQGCAGDDLPVLPGVQLWAERAAVPVPDGDPAVHDPDEGHQRVPADPADVADLQRVCELDCDGRDCVEVLHCVLLHHCCGAGDCDFHVCGDVGQDAGGGCGCVWGEPGERDRGQSSQRQGEHGVCGGGVV</sequence>
<reference evidence="2 3" key="1">
    <citation type="journal article" date="2021" name="G3 (Bethesda)">
        <title>Genomic diversity, chromosomal rearrangements, and interspecies hybridization in the ogataea polymorpha species complex.</title>
        <authorList>
            <person name="Hanson S.J."/>
            <person name="Cinneide E.O."/>
            <person name="Salzberg L.I."/>
            <person name="Wolfe K.H."/>
            <person name="McGowan J."/>
            <person name="Fitzpatrick D.A."/>
            <person name="Matlin K."/>
        </authorList>
    </citation>
    <scope>NUCLEOTIDE SEQUENCE [LARGE SCALE GENOMIC DNA]</scope>
    <source>
        <strain evidence="2">81-436-3</strain>
    </source>
</reference>
<dbReference type="EMBL" id="JAHLUN010000029">
    <property type="protein sequence ID" value="KAG7761598.1"/>
    <property type="molecule type" value="Genomic_DNA"/>
</dbReference>
<protein>
    <submittedName>
        <fullName evidence="2">Uncharacterized protein</fullName>
    </submittedName>
</protein>
<keyword evidence="3" id="KW-1185">Reference proteome</keyword>
<proteinExistence type="predicted"/>
<organism evidence="2 3">
    <name type="scientific">Ogataea haglerorum</name>
    <dbReference type="NCBI Taxonomy" id="1937702"/>
    <lineage>
        <taxon>Eukaryota</taxon>
        <taxon>Fungi</taxon>
        <taxon>Dikarya</taxon>
        <taxon>Ascomycota</taxon>
        <taxon>Saccharomycotina</taxon>
        <taxon>Pichiomycetes</taxon>
        <taxon>Pichiales</taxon>
        <taxon>Pichiaceae</taxon>
        <taxon>Ogataea</taxon>
    </lineage>
</organism>
<comment type="caution">
    <text evidence="2">The sequence shown here is derived from an EMBL/GenBank/DDBJ whole genome shotgun (WGS) entry which is preliminary data.</text>
</comment>
<dbReference type="Proteomes" id="UP000697297">
    <property type="component" value="Unassembled WGS sequence"/>
</dbReference>
<feature type="region of interest" description="Disordered" evidence="1">
    <location>
        <begin position="252"/>
        <end position="272"/>
    </location>
</feature>
<evidence type="ECO:0000313" key="2">
    <source>
        <dbReference type="EMBL" id="KAG7761598.1"/>
    </source>
</evidence>
<evidence type="ECO:0000256" key="1">
    <source>
        <dbReference type="SAM" id="MobiDB-lite"/>
    </source>
</evidence>
<name>A0ABQ7R8P9_9ASCO</name>
<accession>A0ABQ7R8P9</accession>
<gene>
    <name evidence="2" type="ORF">KL946_005391</name>
</gene>
<feature type="compositionally biased region" description="Basic and acidic residues" evidence="1">
    <location>
        <begin position="1"/>
        <end position="20"/>
    </location>
</feature>